<dbReference type="EMBL" id="UINC01150007">
    <property type="protein sequence ID" value="SVD42824.1"/>
    <property type="molecule type" value="Genomic_DNA"/>
</dbReference>
<proteinExistence type="predicted"/>
<name>A0A382V8L1_9ZZZZ</name>
<dbReference type="AlphaFoldDB" id="A0A382V8L1"/>
<gene>
    <name evidence="1" type="ORF">METZ01_LOCUS395678</name>
</gene>
<protein>
    <submittedName>
        <fullName evidence="1">Uncharacterized protein</fullName>
    </submittedName>
</protein>
<evidence type="ECO:0000313" key="1">
    <source>
        <dbReference type="EMBL" id="SVD42824.1"/>
    </source>
</evidence>
<accession>A0A382V8L1</accession>
<organism evidence="1">
    <name type="scientific">marine metagenome</name>
    <dbReference type="NCBI Taxonomy" id="408172"/>
    <lineage>
        <taxon>unclassified sequences</taxon>
        <taxon>metagenomes</taxon>
        <taxon>ecological metagenomes</taxon>
    </lineage>
</organism>
<sequence>MALMVAMVAFAGCQESNPSMTIVSLQIDSDEEDTWFYLYSIPRVKMGNLTILVGGVNETLTSVFSHQKHISKNEINNITDDEGYFTLYVAADLKEVYWEYLCKLRISPDEDNEDKYIAEVLIEDNDEENPSKWKLPHNKALEFKQ</sequence>
<reference evidence="1" key="1">
    <citation type="submission" date="2018-05" db="EMBL/GenBank/DDBJ databases">
        <authorList>
            <person name="Lanie J.A."/>
            <person name="Ng W.-L."/>
            <person name="Kazmierczak K.M."/>
            <person name="Andrzejewski T.M."/>
            <person name="Davidsen T.M."/>
            <person name="Wayne K.J."/>
            <person name="Tettelin H."/>
            <person name="Glass J.I."/>
            <person name="Rusch D."/>
            <person name="Podicherti R."/>
            <person name="Tsui H.-C.T."/>
            <person name="Winkler M.E."/>
        </authorList>
    </citation>
    <scope>NUCLEOTIDE SEQUENCE</scope>
</reference>